<feature type="region of interest" description="Disordered" evidence="2">
    <location>
        <begin position="113"/>
        <end position="141"/>
    </location>
</feature>
<dbReference type="InterPro" id="IPR036249">
    <property type="entry name" value="Thioredoxin-like_sf"/>
</dbReference>
<organism evidence="5 6">
    <name type="scientific">Holothuria leucospilota</name>
    <name type="common">Black long sea cucumber</name>
    <name type="synonym">Mertensiothuria leucospilota</name>
    <dbReference type="NCBI Taxonomy" id="206669"/>
    <lineage>
        <taxon>Eukaryota</taxon>
        <taxon>Metazoa</taxon>
        <taxon>Echinodermata</taxon>
        <taxon>Eleutherozoa</taxon>
        <taxon>Echinozoa</taxon>
        <taxon>Holothuroidea</taxon>
        <taxon>Aspidochirotacea</taxon>
        <taxon>Aspidochirotida</taxon>
        <taxon>Holothuriidae</taxon>
        <taxon>Holothuria</taxon>
    </lineage>
</organism>
<dbReference type="Proteomes" id="UP001152320">
    <property type="component" value="Chromosome 4"/>
</dbReference>
<keyword evidence="3" id="KW-0732">Signal</keyword>
<accession>A0A9Q1CBU8</accession>
<dbReference type="InterPro" id="IPR014912">
    <property type="entry name" value="Sep15_SelM_dom"/>
</dbReference>
<evidence type="ECO:0000256" key="1">
    <source>
        <dbReference type="ARBA" id="ARBA00005742"/>
    </source>
</evidence>
<evidence type="ECO:0000313" key="5">
    <source>
        <dbReference type="EMBL" id="KAJ8042798.1"/>
    </source>
</evidence>
<evidence type="ECO:0000259" key="4">
    <source>
        <dbReference type="Pfam" id="PF08806"/>
    </source>
</evidence>
<sequence length="141" mass="15906">MAPIKVLYVFATVICAAFVVHGADVMSAKVEYLVVSFIKVKLMCYKSTTIYIDHPLTTYFSHNVVFKPKPGAPPFLVLLDGEEEEIERIDLSKLNREECNELVTGLGFYKKTSREGEVPEEYQTGPYVPVKKPEEGLDDEL</sequence>
<evidence type="ECO:0000256" key="3">
    <source>
        <dbReference type="SAM" id="SignalP"/>
    </source>
</evidence>
<dbReference type="InterPro" id="IPR038219">
    <property type="entry name" value="Sep15/SelM_sf"/>
</dbReference>
<feature type="chain" id="PRO_5040444366" evidence="3">
    <location>
        <begin position="23"/>
        <end position="141"/>
    </location>
</feature>
<dbReference type="SUPFAM" id="SSF52833">
    <property type="entry name" value="Thioredoxin-like"/>
    <property type="match status" value="1"/>
</dbReference>
<proteinExistence type="inferred from homology"/>
<evidence type="ECO:0000256" key="2">
    <source>
        <dbReference type="SAM" id="MobiDB-lite"/>
    </source>
</evidence>
<keyword evidence="6" id="KW-1185">Reference proteome</keyword>
<name>A0A9Q1CBU8_HOLLE</name>
<feature type="signal peptide" evidence="3">
    <location>
        <begin position="1"/>
        <end position="22"/>
    </location>
</feature>
<dbReference type="AlphaFoldDB" id="A0A9Q1CBU8"/>
<evidence type="ECO:0000313" key="6">
    <source>
        <dbReference type="Proteomes" id="UP001152320"/>
    </source>
</evidence>
<feature type="domain" description="Selenoprotein F/M" evidence="4">
    <location>
        <begin position="35"/>
        <end position="107"/>
    </location>
</feature>
<reference evidence="5" key="1">
    <citation type="submission" date="2021-10" db="EMBL/GenBank/DDBJ databases">
        <title>Tropical sea cucumber genome reveals ecological adaptation and Cuvierian tubules defense mechanism.</title>
        <authorList>
            <person name="Chen T."/>
        </authorList>
    </citation>
    <scope>NUCLEOTIDE SEQUENCE</scope>
    <source>
        <strain evidence="5">Nanhai2018</strain>
        <tissue evidence="5">Muscle</tissue>
    </source>
</reference>
<protein>
    <submittedName>
        <fullName evidence="5">Selenoprotein M</fullName>
    </submittedName>
</protein>
<dbReference type="EMBL" id="JAIZAY010000004">
    <property type="protein sequence ID" value="KAJ8042798.1"/>
    <property type="molecule type" value="Genomic_DNA"/>
</dbReference>
<dbReference type="Pfam" id="PF08806">
    <property type="entry name" value="Sep15_SelM"/>
    <property type="match status" value="1"/>
</dbReference>
<comment type="similarity">
    <text evidence="1">Belongs to the selenoprotein M/F family.</text>
</comment>
<dbReference type="Gene3D" id="3.40.30.50">
    <property type="entry name" value="Sep15/SelM thioredoxin-like domain, active-site redox motif"/>
    <property type="match status" value="1"/>
</dbReference>
<comment type="caution">
    <text evidence="5">The sequence shown here is derived from an EMBL/GenBank/DDBJ whole genome shotgun (WGS) entry which is preliminary data.</text>
</comment>
<gene>
    <name evidence="5" type="ORF">HOLleu_09655</name>
</gene>
<dbReference type="OrthoDB" id="25165at2759"/>